<accession>A0AAU7E474</accession>
<keyword evidence="3" id="KW-0693">Viral RNA replication</keyword>
<organism evidence="6">
    <name type="scientific">Mus rat paramyxovirus</name>
    <dbReference type="NCBI Taxonomy" id="3141895"/>
    <lineage>
        <taxon>Viruses</taxon>
        <taxon>Riboviria</taxon>
        <taxon>Orthornavirae</taxon>
        <taxon>Negarnaviricota</taxon>
        <taxon>Haploviricotina</taxon>
        <taxon>Monjiviricetes</taxon>
        <taxon>Mononegavirales</taxon>
        <taxon>Paramyxoviridae</taxon>
    </lineage>
</organism>
<dbReference type="InterPro" id="IPR025909">
    <property type="entry name" value="Soyouz_module"/>
</dbReference>
<feature type="region of interest" description="Disordered" evidence="4">
    <location>
        <begin position="200"/>
        <end position="301"/>
    </location>
</feature>
<dbReference type="EMBL" id="PP712040">
    <property type="protein sequence ID" value="XBH24232.1"/>
    <property type="molecule type" value="Viral_cRNA"/>
</dbReference>
<feature type="compositionally biased region" description="Basic and acidic residues" evidence="4">
    <location>
        <begin position="36"/>
        <end position="47"/>
    </location>
</feature>
<protein>
    <recommendedName>
        <fullName evidence="1">Phosphoprotein</fullName>
    </recommendedName>
</protein>
<feature type="region of interest" description="Disordered" evidence="4">
    <location>
        <begin position="173"/>
        <end position="192"/>
    </location>
</feature>
<dbReference type="InterPro" id="IPR004897">
    <property type="entry name" value="P/V_Pprotein_paramyxoviral"/>
</dbReference>
<evidence type="ECO:0000256" key="2">
    <source>
        <dbReference type="ARBA" id="ARBA00022553"/>
    </source>
</evidence>
<name>A0AAU7E474_9MONO</name>
<feature type="compositionally biased region" description="Polar residues" evidence="4">
    <location>
        <begin position="94"/>
        <end position="103"/>
    </location>
</feature>
<dbReference type="Gene3D" id="6.10.250.2490">
    <property type="match status" value="1"/>
</dbReference>
<reference evidence="6" key="1">
    <citation type="journal article" date="2024" name="Microbiome">
        <title>Substantial viral diversity in bats and rodents from East Africa: insights into evolution, recombination, and cocirculation.</title>
        <authorList>
            <person name="Wang D."/>
            <person name="Yang X."/>
            <person name="Ren Z."/>
            <person name="Hu B."/>
            <person name="Zhao H."/>
            <person name="Yang K."/>
            <person name="Shi P."/>
            <person name="Zhang Z."/>
            <person name="Feng Q."/>
            <person name="Nawenja C.V."/>
            <person name="Obanda V."/>
            <person name="Robert K."/>
            <person name="Nalikka B."/>
            <person name="Waruhiu C.N."/>
            <person name="Ochola G.O."/>
            <person name="Onyuok S.O."/>
            <person name="Ochieng H."/>
            <person name="Li B."/>
            <person name="Zhu Y."/>
            <person name="Si H."/>
            <person name="Yin J."/>
            <person name="Kristiansen K."/>
            <person name="Jin X."/>
            <person name="Xu X."/>
            <person name="Xiao M."/>
            <person name="Agwanda B."/>
            <person name="Ommeh S."/>
            <person name="Li J."/>
            <person name="Shi Z.L."/>
        </authorList>
    </citation>
    <scope>NUCLEOTIDE SEQUENCE</scope>
    <source>
        <strain evidence="6">4A/Kenya/RNAKID2276/2016</strain>
    </source>
</reference>
<evidence type="ECO:0000256" key="4">
    <source>
        <dbReference type="SAM" id="MobiDB-lite"/>
    </source>
</evidence>
<dbReference type="Pfam" id="PF03210">
    <property type="entry name" value="Paramyx_P_V_C"/>
    <property type="match status" value="1"/>
</dbReference>
<keyword evidence="2" id="KW-0597">Phosphoprotein</keyword>
<evidence type="ECO:0000259" key="5">
    <source>
        <dbReference type="Pfam" id="PF14313"/>
    </source>
</evidence>
<feature type="region of interest" description="Disordered" evidence="4">
    <location>
        <begin position="31"/>
        <end position="162"/>
    </location>
</feature>
<feature type="domain" description="Phosphoprotein P soyouz module" evidence="5">
    <location>
        <begin position="9"/>
        <end position="53"/>
    </location>
</feature>
<dbReference type="Pfam" id="PF14313">
    <property type="entry name" value="Soyouz_module"/>
    <property type="match status" value="1"/>
</dbReference>
<feature type="compositionally biased region" description="Basic and acidic residues" evidence="4">
    <location>
        <begin position="173"/>
        <end position="191"/>
    </location>
</feature>
<evidence type="ECO:0000313" key="6">
    <source>
        <dbReference type="EMBL" id="XBH24232.1"/>
    </source>
</evidence>
<reference evidence="6" key="2">
    <citation type="submission" date="2024-02" db="EMBL/GenBank/DDBJ databases">
        <authorList>
            <person name="Hu B."/>
        </authorList>
    </citation>
    <scope>NUCLEOTIDE SEQUENCE</scope>
    <source>
        <strain evidence="6">4A/Kenya/RNAKID2276/2016</strain>
    </source>
</reference>
<evidence type="ECO:0000256" key="1">
    <source>
        <dbReference type="ARBA" id="ARBA00020572"/>
    </source>
</evidence>
<proteinExistence type="predicted"/>
<evidence type="ECO:0000256" key="3">
    <source>
        <dbReference type="ARBA" id="ARBA00022953"/>
    </source>
</evidence>
<feature type="compositionally biased region" description="Basic and acidic residues" evidence="4">
    <location>
        <begin position="56"/>
        <end position="83"/>
    </location>
</feature>
<dbReference type="Gene3D" id="1.20.5.110">
    <property type="match status" value="1"/>
</dbReference>
<sequence length="502" mass="55241">MAQIDPQLTLIENGIQTVQFIQDHRDEIQKTYGRSSIDKPSTRERASAWEAYLESKTGDAPRPRRRRESKENSDEAGSKEGNRDSGQGIGDPSLSGSENIEPSNNGDNQGGDGEDSAEFNSGTGEDSGREGNGADRGGTSVSQGADGSEGGNPPDEVPDRDYARIALLDQATEDHLAGKEVGGKLEVREADPTDIAQILQEEASKTHRRLRGIRNLSKSSESEDGEASPVKKGIAGSTASMSSRGRPISGNGAILRARQLPSTPPNRSASADDARRPAQTVRETSSDDELGGFAPADSNDDLRDKMDRILENQSYIIQKLNLLSEMNEEIKGIKKILTNHGLSLSTIESYINDLMIVIPKTGVGPDNNNEERNPDLRMVVGRDKNRGLSDVQRMRRHAVQFGEELGGRNEVDPQFLQESLDFNRNNAANFVPEEGPISRSIIMTLIKRKVKDPEMQHQLIELIDTMSGELSMKEMYYQIREIISKIEENRALSENSAYHTYH</sequence>